<evidence type="ECO:0000256" key="3">
    <source>
        <dbReference type="SAM" id="Phobius"/>
    </source>
</evidence>
<evidence type="ECO:0000313" key="5">
    <source>
        <dbReference type="EMBL" id="KHN71132.1"/>
    </source>
</evidence>
<dbReference type="EMBL" id="JPKZ01022687">
    <property type="protein sequence ID" value="KHN71132.1"/>
    <property type="molecule type" value="Genomic_DNA"/>
</dbReference>
<comment type="caution">
    <text evidence="5">The sequence shown here is derived from an EMBL/GenBank/DDBJ whole genome shotgun (WGS) entry which is preliminary data.</text>
</comment>
<dbReference type="Gene3D" id="1.20.1110.10">
    <property type="entry name" value="Calcium-transporting ATPase, transmembrane domain"/>
    <property type="match status" value="1"/>
</dbReference>
<comment type="subcellular location">
    <subcellularLocation>
        <location evidence="1">Cell membrane</location>
        <topology evidence="1">Multi-pass membrane protein</topology>
    </subcellularLocation>
</comment>
<dbReference type="GO" id="GO:0030007">
    <property type="term" value="P:intracellular potassium ion homeostasis"/>
    <property type="evidence" value="ECO:0007669"/>
    <property type="project" value="TreeGrafter"/>
</dbReference>
<dbReference type="GO" id="GO:1990573">
    <property type="term" value="P:potassium ion import across plasma membrane"/>
    <property type="evidence" value="ECO:0007669"/>
    <property type="project" value="TreeGrafter"/>
</dbReference>
<dbReference type="PANTHER" id="PTHR43294:SF21">
    <property type="entry name" value="CATION TRANSPORTING ATPASE"/>
    <property type="match status" value="1"/>
</dbReference>
<dbReference type="PANTHER" id="PTHR43294">
    <property type="entry name" value="SODIUM/POTASSIUM-TRANSPORTING ATPASE SUBUNIT ALPHA"/>
    <property type="match status" value="1"/>
</dbReference>
<evidence type="ECO:0000256" key="1">
    <source>
        <dbReference type="ARBA" id="ARBA00004651"/>
    </source>
</evidence>
<dbReference type="GO" id="GO:0005886">
    <property type="term" value="C:plasma membrane"/>
    <property type="evidence" value="ECO:0007669"/>
    <property type="project" value="UniProtKB-SubCell"/>
</dbReference>
<keyword evidence="2" id="KW-1003">Cell membrane</keyword>
<dbReference type="GO" id="GO:0036376">
    <property type="term" value="P:sodium ion export across plasma membrane"/>
    <property type="evidence" value="ECO:0007669"/>
    <property type="project" value="TreeGrafter"/>
</dbReference>
<gene>
    <name evidence="5" type="primary">ATP12A</name>
    <name evidence="5" type="ORF">Tcan_02482</name>
</gene>
<dbReference type="Pfam" id="PF00689">
    <property type="entry name" value="Cation_ATPase_C"/>
    <property type="match status" value="1"/>
</dbReference>
<dbReference type="OrthoDB" id="3352408at2759"/>
<dbReference type="InterPro" id="IPR050510">
    <property type="entry name" value="Cation_transp_ATPase_P-type"/>
</dbReference>
<dbReference type="InterPro" id="IPR006068">
    <property type="entry name" value="ATPase_P-typ_cation-transptr_C"/>
</dbReference>
<evidence type="ECO:0000313" key="6">
    <source>
        <dbReference type="Proteomes" id="UP000031036"/>
    </source>
</evidence>
<feature type="domain" description="Cation-transporting P-type ATPase C-terminal" evidence="4">
    <location>
        <begin position="7"/>
        <end position="132"/>
    </location>
</feature>
<dbReference type="SUPFAM" id="SSF81665">
    <property type="entry name" value="Calcium ATPase, transmembrane domain M"/>
    <property type="match status" value="1"/>
</dbReference>
<dbReference type="AlphaFoldDB" id="A0A0B2UPR6"/>
<evidence type="ECO:0000259" key="4">
    <source>
        <dbReference type="Pfam" id="PF00689"/>
    </source>
</evidence>
<dbReference type="GO" id="GO:0005391">
    <property type="term" value="F:P-type sodium:potassium-exchanging transporter activity"/>
    <property type="evidence" value="ECO:0007669"/>
    <property type="project" value="TreeGrafter"/>
</dbReference>
<name>A0A0B2UPR6_TOXCA</name>
<evidence type="ECO:0000256" key="2">
    <source>
        <dbReference type="ARBA" id="ARBA00022475"/>
    </source>
</evidence>
<dbReference type="Proteomes" id="UP000031036">
    <property type="component" value="Unassembled WGS sequence"/>
</dbReference>
<keyword evidence="3" id="KW-0812">Transmembrane</keyword>
<protein>
    <submittedName>
        <fullName evidence="5">Potassium-transporting ATPase alpha chain 2</fullName>
    </submittedName>
</protein>
<keyword evidence="3" id="KW-1133">Transmembrane helix</keyword>
<keyword evidence="6" id="KW-1185">Reference proteome</keyword>
<reference evidence="5 6" key="1">
    <citation type="submission" date="2014-11" db="EMBL/GenBank/DDBJ databases">
        <title>Genetic blueprint of the zoonotic pathogen Toxocara canis.</title>
        <authorList>
            <person name="Zhu X.-Q."/>
            <person name="Korhonen P.K."/>
            <person name="Cai H."/>
            <person name="Young N.D."/>
            <person name="Nejsum P."/>
            <person name="von Samson-Himmelstjerna G."/>
            <person name="Boag P.R."/>
            <person name="Tan P."/>
            <person name="Li Q."/>
            <person name="Min J."/>
            <person name="Yang Y."/>
            <person name="Wang X."/>
            <person name="Fang X."/>
            <person name="Hall R.S."/>
            <person name="Hofmann A."/>
            <person name="Sternberg P.W."/>
            <person name="Jex A.R."/>
            <person name="Gasser R.B."/>
        </authorList>
    </citation>
    <scope>NUCLEOTIDE SEQUENCE [LARGE SCALE GENOMIC DNA]</scope>
    <source>
        <strain evidence="5">PN_DK_2014</strain>
    </source>
</reference>
<accession>A0A0B2UPR6</accession>
<organism evidence="5 6">
    <name type="scientific">Toxocara canis</name>
    <name type="common">Canine roundworm</name>
    <dbReference type="NCBI Taxonomy" id="6265"/>
    <lineage>
        <taxon>Eukaryota</taxon>
        <taxon>Metazoa</taxon>
        <taxon>Ecdysozoa</taxon>
        <taxon>Nematoda</taxon>
        <taxon>Chromadorea</taxon>
        <taxon>Rhabditida</taxon>
        <taxon>Spirurina</taxon>
        <taxon>Ascaridomorpha</taxon>
        <taxon>Ascaridoidea</taxon>
        <taxon>Toxocaridae</taxon>
        <taxon>Toxocara</taxon>
    </lineage>
</organism>
<dbReference type="InterPro" id="IPR023298">
    <property type="entry name" value="ATPase_P-typ_TM_dom_sf"/>
</dbReference>
<sequence>MQTERIFQIVTIDLITELPPSIALTLEPGERDIMCRPPRKTTSRLVSRALLAYSYLFAGNIIAVGCMVAYLSVFWHYGIGTKDLLFTSNDYWTTNSRNFTTHTGLVFTASMQMHIHAQAMAAWQITLVMAQVETHKLVLFTAVISTLRAARRQSNIDI</sequence>
<proteinExistence type="predicted"/>
<dbReference type="GO" id="GO:0006883">
    <property type="term" value="P:intracellular sodium ion homeostasis"/>
    <property type="evidence" value="ECO:0007669"/>
    <property type="project" value="TreeGrafter"/>
</dbReference>
<dbReference type="STRING" id="6265.A0A0B2UPR6"/>
<dbReference type="GO" id="GO:1902600">
    <property type="term" value="P:proton transmembrane transport"/>
    <property type="evidence" value="ECO:0007669"/>
    <property type="project" value="TreeGrafter"/>
</dbReference>
<feature type="transmembrane region" description="Helical" evidence="3">
    <location>
        <begin position="50"/>
        <end position="77"/>
    </location>
</feature>
<keyword evidence="3" id="KW-0472">Membrane</keyword>